<evidence type="ECO:0000256" key="13">
    <source>
        <dbReference type="SAM" id="Phobius"/>
    </source>
</evidence>
<comment type="similarity">
    <text evidence="12">Belongs to the cytochrome b561 family.</text>
</comment>
<dbReference type="PANTHER" id="PTHR30529">
    <property type="entry name" value="CYTOCHROME B561"/>
    <property type="match status" value="1"/>
</dbReference>
<evidence type="ECO:0000256" key="5">
    <source>
        <dbReference type="ARBA" id="ARBA00022617"/>
    </source>
</evidence>
<dbReference type="InterPro" id="IPR052168">
    <property type="entry name" value="Cytochrome_b561_oxidase"/>
</dbReference>
<proteinExistence type="inferred from homology"/>
<feature type="transmembrane region" description="Helical" evidence="13">
    <location>
        <begin position="154"/>
        <end position="175"/>
    </location>
</feature>
<feature type="transmembrane region" description="Helical" evidence="13">
    <location>
        <begin position="122"/>
        <end position="142"/>
    </location>
</feature>
<protein>
    <submittedName>
        <fullName evidence="15">Cytochrome b</fullName>
    </submittedName>
</protein>
<keyword evidence="10" id="KW-0408">Iron</keyword>
<keyword evidence="6 13" id="KW-0812">Transmembrane</keyword>
<keyword evidence="4" id="KW-1003">Cell membrane</keyword>
<evidence type="ECO:0000256" key="2">
    <source>
        <dbReference type="ARBA" id="ARBA00004651"/>
    </source>
</evidence>
<gene>
    <name evidence="15" type="ORF">REJC140_01165</name>
</gene>
<evidence type="ECO:0000256" key="7">
    <source>
        <dbReference type="ARBA" id="ARBA00022723"/>
    </source>
</evidence>
<reference evidence="15 16" key="1">
    <citation type="submission" date="2020-11" db="EMBL/GenBank/DDBJ databases">
        <authorList>
            <person name="Lassalle F."/>
        </authorList>
    </citation>
    <scope>NUCLEOTIDE SEQUENCE [LARGE SCALE GENOMIC DNA]</scope>
    <source>
        <strain evidence="15 16">JC140</strain>
    </source>
</reference>
<accession>A0ABN7JQH6</accession>
<evidence type="ECO:0000256" key="9">
    <source>
        <dbReference type="ARBA" id="ARBA00022989"/>
    </source>
</evidence>
<evidence type="ECO:0000256" key="8">
    <source>
        <dbReference type="ARBA" id="ARBA00022982"/>
    </source>
</evidence>
<name>A0ABN7JQH6_9HYPH</name>
<evidence type="ECO:0000313" key="16">
    <source>
        <dbReference type="Proteomes" id="UP000606921"/>
    </source>
</evidence>
<comment type="subcellular location">
    <subcellularLocation>
        <location evidence="2">Cell membrane</location>
        <topology evidence="2">Multi-pass membrane protein</topology>
    </subcellularLocation>
</comment>
<dbReference type="Pfam" id="PF01292">
    <property type="entry name" value="Ni_hydr_CYTB"/>
    <property type="match status" value="1"/>
</dbReference>
<evidence type="ECO:0000256" key="6">
    <source>
        <dbReference type="ARBA" id="ARBA00022692"/>
    </source>
</evidence>
<comment type="caution">
    <text evidence="15">The sequence shown here is derived from an EMBL/GenBank/DDBJ whole genome shotgun (WGS) entry which is preliminary data.</text>
</comment>
<dbReference type="InterPro" id="IPR011577">
    <property type="entry name" value="Cyt_b561_bac/Ni-Hgenase"/>
</dbReference>
<keyword evidence="16" id="KW-1185">Reference proteome</keyword>
<keyword evidence="8" id="KW-0249">Electron transport</keyword>
<evidence type="ECO:0000256" key="4">
    <source>
        <dbReference type="ARBA" id="ARBA00022475"/>
    </source>
</evidence>
<keyword evidence="11 13" id="KW-0472">Membrane</keyword>
<dbReference type="RefSeq" id="WP_142593054.1">
    <property type="nucleotide sequence ID" value="NZ_CABFWF030000012.1"/>
</dbReference>
<keyword evidence="5" id="KW-0349">Heme</keyword>
<keyword evidence="7" id="KW-0479">Metal-binding</keyword>
<keyword evidence="9 13" id="KW-1133">Transmembrane helix</keyword>
<evidence type="ECO:0000313" key="15">
    <source>
        <dbReference type="EMBL" id="CAD7042600.1"/>
    </source>
</evidence>
<evidence type="ECO:0000256" key="11">
    <source>
        <dbReference type="ARBA" id="ARBA00023136"/>
    </source>
</evidence>
<organism evidence="15 16">
    <name type="scientific">Pseudorhizobium endolithicum</name>
    <dbReference type="NCBI Taxonomy" id="1191678"/>
    <lineage>
        <taxon>Bacteria</taxon>
        <taxon>Pseudomonadati</taxon>
        <taxon>Pseudomonadota</taxon>
        <taxon>Alphaproteobacteria</taxon>
        <taxon>Hyphomicrobiales</taxon>
        <taxon>Rhizobiaceae</taxon>
        <taxon>Rhizobium/Agrobacterium group</taxon>
        <taxon>Pseudorhizobium</taxon>
    </lineage>
</organism>
<dbReference type="PANTHER" id="PTHR30529:SF1">
    <property type="entry name" value="CYTOCHROME B561 HOMOLOG 2"/>
    <property type="match status" value="1"/>
</dbReference>
<evidence type="ECO:0000256" key="10">
    <source>
        <dbReference type="ARBA" id="ARBA00023004"/>
    </source>
</evidence>
<evidence type="ECO:0000256" key="12">
    <source>
        <dbReference type="ARBA" id="ARBA00037975"/>
    </source>
</evidence>
<comment type="cofactor">
    <cofactor evidence="1">
        <name>heme b</name>
        <dbReference type="ChEBI" id="CHEBI:60344"/>
    </cofactor>
</comment>
<dbReference type="Proteomes" id="UP000606921">
    <property type="component" value="Unassembled WGS sequence"/>
</dbReference>
<feature type="transmembrane region" description="Helical" evidence="13">
    <location>
        <begin position="21"/>
        <end position="39"/>
    </location>
</feature>
<evidence type="ECO:0000256" key="1">
    <source>
        <dbReference type="ARBA" id="ARBA00001970"/>
    </source>
</evidence>
<feature type="transmembrane region" description="Helical" evidence="13">
    <location>
        <begin position="74"/>
        <end position="96"/>
    </location>
</feature>
<dbReference type="EMBL" id="CABFWF030000012">
    <property type="protein sequence ID" value="CAD7042600.1"/>
    <property type="molecule type" value="Genomic_DNA"/>
</dbReference>
<dbReference type="InterPro" id="IPR016174">
    <property type="entry name" value="Di-haem_cyt_TM"/>
</dbReference>
<evidence type="ECO:0000256" key="3">
    <source>
        <dbReference type="ARBA" id="ARBA00022448"/>
    </source>
</evidence>
<dbReference type="SUPFAM" id="SSF81342">
    <property type="entry name" value="Transmembrane di-heme cytochromes"/>
    <property type="match status" value="1"/>
</dbReference>
<evidence type="ECO:0000259" key="14">
    <source>
        <dbReference type="Pfam" id="PF01292"/>
    </source>
</evidence>
<sequence>MASSFQAYPVSFSRAQRAIHWVTVLLIAWQFIVPSIGAFDKMKAVRAAAQKAAETAAEGGAPIDVPRLDAVTGILLQSHFLVGILILALTFSRLWLRVTRGAPAEPEGEPLVFRLLAKVTHAGLYAVLLAMPLSGIAFKYLGLGFAHDPHVGPLKGLTILLIVLHVAGALVHQFLWKTNVLRRMTVG</sequence>
<keyword evidence="3" id="KW-0813">Transport</keyword>
<feature type="domain" description="Cytochrome b561 bacterial/Ni-hydrogenase" evidence="14">
    <location>
        <begin position="12"/>
        <end position="185"/>
    </location>
</feature>